<organism evidence="1 2">
    <name type="scientific">Brevundimonas olei</name>
    <dbReference type="NCBI Taxonomy" id="657642"/>
    <lineage>
        <taxon>Bacteria</taxon>
        <taxon>Pseudomonadati</taxon>
        <taxon>Pseudomonadota</taxon>
        <taxon>Alphaproteobacteria</taxon>
        <taxon>Caulobacterales</taxon>
        <taxon>Caulobacteraceae</taxon>
        <taxon>Brevundimonas</taxon>
    </lineage>
</organism>
<dbReference type="RefSeq" id="WP_338575708.1">
    <property type="nucleotide sequence ID" value="NZ_CP146369.1"/>
</dbReference>
<accession>A0ABZ2I850</accession>
<keyword evidence="2" id="KW-1185">Reference proteome</keyword>
<dbReference type="Proteomes" id="UP001363460">
    <property type="component" value="Chromosome"/>
</dbReference>
<evidence type="ECO:0000313" key="2">
    <source>
        <dbReference type="Proteomes" id="UP001363460"/>
    </source>
</evidence>
<dbReference type="EMBL" id="CP146369">
    <property type="protein sequence ID" value="WWT53807.1"/>
    <property type="molecule type" value="Genomic_DNA"/>
</dbReference>
<gene>
    <name evidence="1" type="ORF">V8J38_11135</name>
</gene>
<protein>
    <submittedName>
        <fullName evidence="1">Uncharacterized protein</fullName>
    </submittedName>
</protein>
<proteinExistence type="predicted"/>
<reference evidence="1 2" key="1">
    <citation type="submission" date="2024-02" db="EMBL/GenBank/DDBJ databases">
        <title>Distribution and functional of Brevundimonas-related endobacteria within Verticillium dahliae.</title>
        <authorList>
            <person name="Zeng H."/>
        </authorList>
    </citation>
    <scope>NUCLEOTIDE SEQUENCE [LARGE SCALE GENOMIC DNA]</scope>
    <source>
        <strain evidence="1 2">TRM 44200</strain>
    </source>
</reference>
<evidence type="ECO:0000313" key="1">
    <source>
        <dbReference type="EMBL" id="WWT53807.1"/>
    </source>
</evidence>
<sequence length="149" mass="15611">MASEAASIGSTVLSAGSSIMGGRARSRELKGEAVMLEAQAKGVDIQAKQASERRREDLRAALSAYTAQRAARGLSLDTPSGIAIENELRRQAVRDESVERLGYTNQAGALRMSAAAKRRGGSLANSMGWLNAASTIMSNASDLASAGRR</sequence>
<name>A0ABZ2I850_9CAUL</name>